<sequence length="212" mass="22951">MVDGESTEATVTAPAIATTGQRRGHTADPNGSTTATGQSLTDRDIEAMRCERGVWYHDDLERHYTRLHRILMFAVIVAGAGAGAQISESLGWFDAKWLGIAGAIIGAIDIAWDISGKARLHATLKRDAVNILERVTSGAELEEVRAAIARSHADEPTMMHAVNFMAYNAVQRARGRPESTCVEVGAGKRLLRHWIAFTPESFSDKVQPVAGT</sequence>
<reference evidence="4" key="1">
    <citation type="journal article" date="2019" name="Int. J. Syst. Evol. Microbiol.">
        <title>The Global Catalogue of Microorganisms (GCM) 10K type strain sequencing project: providing services to taxonomists for standard genome sequencing and annotation.</title>
        <authorList>
            <consortium name="The Broad Institute Genomics Platform"/>
            <consortium name="The Broad Institute Genome Sequencing Center for Infectious Disease"/>
            <person name="Wu L."/>
            <person name="Ma J."/>
        </authorList>
    </citation>
    <scope>NUCLEOTIDE SEQUENCE [LARGE SCALE GENOMIC DNA]</scope>
    <source>
        <strain evidence="4">CGMCC 1.16326</strain>
    </source>
</reference>
<proteinExistence type="predicted"/>
<feature type="compositionally biased region" description="Polar residues" evidence="1">
    <location>
        <begin position="29"/>
        <end position="39"/>
    </location>
</feature>
<feature type="region of interest" description="Disordered" evidence="1">
    <location>
        <begin position="1"/>
        <end position="39"/>
    </location>
</feature>
<keyword evidence="2" id="KW-0812">Transmembrane</keyword>
<comment type="caution">
    <text evidence="3">The sequence shown here is derived from an EMBL/GenBank/DDBJ whole genome shotgun (WGS) entry which is preliminary data.</text>
</comment>
<accession>A0ABW0H844</accession>
<keyword evidence="2" id="KW-1133">Transmembrane helix</keyword>
<evidence type="ECO:0000256" key="1">
    <source>
        <dbReference type="SAM" id="MobiDB-lite"/>
    </source>
</evidence>
<organism evidence="3 4">
    <name type="scientific">Bosea vestrisii</name>
    <dbReference type="NCBI Taxonomy" id="151416"/>
    <lineage>
        <taxon>Bacteria</taxon>
        <taxon>Pseudomonadati</taxon>
        <taxon>Pseudomonadota</taxon>
        <taxon>Alphaproteobacteria</taxon>
        <taxon>Hyphomicrobiales</taxon>
        <taxon>Boseaceae</taxon>
        <taxon>Bosea</taxon>
    </lineage>
</organism>
<dbReference type="EMBL" id="JBHSLV010000016">
    <property type="protein sequence ID" value="MFC5392832.1"/>
    <property type="molecule type" value="Genomic_DNA"/>
</dbReference>
<evidence type="ECO:0000256" key="2">
    <source>
        <dbReference type="SAM" id="Phobius"/>
    </source>
</evidence>
<evidence type="ECO:0000313" key="4">
    <source>
        <dbReference type="Proteomes" id="UP001596104"/>
    </source>
</evidence>
<evidence type="ECO:0000313" key="3">
    <source>
        <dbReference type="EMBL" id="MFC5392832.1"/>
    </source>
</evidence>
<protein>
    <recommendedName>
        <fullName evidence="5">SMODS and SLOG-associating 2TM effector domain-containing protein</fullName>
    </recommendedName>
</protein>
<evidence type="ECO:0008006" key="5">
    <source>
        <dbReference type="Google" id="ProtNLM"/>
    </source>
</evidence>
<feature type="transmembrane region" description="Helical" evidence="2">
    <location>
        <begin position="70"/>
        <end position="86"/>
    </location>
</feature>
<name>A0ABW0H844_9HYPH</name>
<feature type="transmembrane region" description="Helical" evidence="2">
    <location>
        <begin position="98"/>
        <end position="116"/>
    </location>
</feature>
<keyword evidence="2" id="KW-0472">Membrane</keyword>
<keyword evidence="4" id="KW-1185">Reference proteome</keyword>
<dbReference type="RefSeq" id="WP_377007677.1">
    <property type="nucleotide sequence ID" value="NZ_JBHSLV010000016.1"/>
</dbReference>
<dbReference type="Proteomes" id="UP001596104">
    <property type="component" value="Unassembled WGS sequence"/>
</dbReference>
<gene>
    <name evidence="3" type="ORF">ACFPPC_09320</name>
</gene>